<dbReference type="InterPro" id="IPR003732">
    <property type="entry name" value="Daa-tRNA_deacyls_DTD"/>
</dbReference>
<evidence type="ECO:0000313" key="4">
    <source>
        <dbReference type="Proteomes" id="UP001500886"/>
    </source>
</evidence>
<dbReference type="EC" id="3.1.1.-" evidence="2"/>
<keyword evidence="4" id="KW-1185">Reference proteome</keyword>
<protein>
    <recommendedName>
        <fullName evidence="2">D-aminoacyl-tRNA deacylase</fullName>
        <shortName evidence="2">DTD</shortName>
        <ecNumber evidence="2">3.1.1.96</ecNumber>
    </recommendedName>
    <alternativeName>
        <fullName evidence="2">Gly-tRNA(Ala) deacylase</fullName>
        <ecNumber evidence="2">3.1.1.-</ecNumber>
    </alternativeName>
</protein>
<dbReference type="CDD" id="cd00563">
    <property type="entry name" value="Dtyr_deacylase"/>
    <property type="match status" value="1"/>
</dbReference>
<comment type="subunit">
    <text evidence="2">Homodimer.</text>
</comment>
<keyword evidence="2" id="KW-0378">Hydrolase</keyword>
<dbReference type="EMBL" id="BAAASL010000001">
    <property type="protein sequence ID" value="GAA2706871.1"/>
    <property type="molecule type" value="Genomic_DNA"/>
</dbReference>
<comment type="function">
    <text evidence="2">An aminoacyl-tRNA editing enzyme that deacylates mischarged D-aminoacyl-tRNAs. Also deacylates mischarged glycyl-tRNA(Ala), protecting cells against glycine mischarging by AlaRS. Acts via tRNA-based rather than protein-based catalysis; rejects L-amino acids rather than detecting D-amino acids in the active site. By recycling D-aminoacyl-tRNA to D-amino acids and free tRNA molecules, this enzyme counteracts the toxicity associated with the formation of D-aminoacyl-tRNA entities in vivo and helps enforce protein L-homochirality.</text>
</comment>
<comment type="catalytic activity">
    <reaction evidence="2">
        <text>a D-aminoacyl-tRNA + H2O = a tRNA + a D-alpha-amino acid + H(+)</text>
        <dbReference type="Rhea" id="RHEA:13953"/>
        <dbReference type="Rhea" id="RHEA-COMP:10123"/>
        <dbReference type="Rhea" id="RHEA-COMP:10124"/>
        <dbReference type="ChEBI" id="CHEBI:15377"/>
        <dbReference type="ChEBI" id="CHEBI:15378"/>
        <dbReference type="ChEBI" id="CHEBI:59871"/>
        <dbReference type="ChEBI" id="CHEBI:78442"/>
        <dbReference type="ChEBI" id="CHEBI:79333"/>
        <dbReference type="EC" id="3.1.1.96"/>
    </reaction>
</comment>
<proteinExistence type="inferred from homology"/>
<keyword evidence="2" id="KW-0694">RNA-binding</keyword>
<dbReference type="Pfam" id="PF02580">
    <property type="entry name" value="Tyr_Deacylase"/>
    <property type="match status" value="1"/>
</dbReference>
<feature type="short sequence motif" description="Gly-cisPro motif, important for rejection of L-amino acids" evidence="2">
    <location>
        <begin position="190"/>
        <end position="191"/>
    </location>
</feature>
<dbReference type="HAMAP" id="MF_00518">
    <property type="entry name" value="Deacylase_Dtd"/>
    <property type="match status" value="1"/>
</dbReference>
<dbReference type="PANTHER" id="PTHR10472:SF5">
    <property type="entry name" value="D-AMINOACYL-TRNA DEACYLASE 1"/>
    <property type="match status" value="1"/>
</dbReference>
<sequence>MGVVMRFRPLGQAVCGRIALPLPAKGTACTHRAIPRAPGAGSLRPNSPEWAQGIMVRMRAVVQRVNGASVTVDGQVVGEILGEGLCVLVGVTHEDTREQCARLARKLWSLRVLADEKSCSDVGAPLLVISQFTLYGDARKGRRPTWNAAAPGEVAEPLVDEVVAQLRSLGARVETGVFGADMKVSLTNDGPFTVLLEV</sequence>
<keyword evidence="2" id="KW-0963">Cytoplasm</keyword>
<dbReference type="NCBIfam" id="TIGR00256">
    <property type="entry name" value="D-aminoacyl-tRNA deacylase"/>
    <property type="match status" value="1"/>
</dbReference>
<dbReference type="SUPFAM" id="SSF69500">
    <property type="entry name" value="DTD-like"/>
    <property type="match status" value="1"/>
</dbReference>
<evidence type="ECO:0000313" key="3">
    <source>
        <dbReference type="EMBL" id="GAA2706871.1"/>
    </source>
</evidence>
<organism evidence="3 4">
    <name type="scientific">Streptomyces luteosporeus</name>
    <dbReference type="NCBI Taxonomy" id="173856"/>
    <lineage>
        <taxon>Bacteria</taxon>
        <taxon>Bacillati</taxon>
        <taxon>Actinomycetota</taxon>
        <taxon>Actinomycetes</taxon>
        <taxon>Kitasatosporales</taxon>
        <taxon>Streptomycetaceae</taxon>
        <taxon>Streptomyces</taxon>
    </lineage>
</organism>
<dbReference type="Proteomes" id="UP001500886">
    <property type="component" value="Unassembled WGS sequence"/>
</dbReference>
<keyword evidence="2" id="KW-0820">tRNA-binding</keyword>
<comment type="caution">
    <text evidence="3">The sequence shown here is derived from an EMBL/GenBank/DDBJ whole genome shotgun (WGS) entry which is preliminary data.</text>
</comment>
<name>A0ABN3THP8_9ACTN</name>
<evidence type="ECO:0000256" key="1">
    <source>
        <dbReference type="ARBA" id="ARBA00009673"/>
    </source>
</evidence>
<comment type="subcellular location">
    <subcellularLocation>
        <location evidence="2">Cytoplasm</location>
    </subcellularLocation>
</comment>
<dbReference type="InterPro" id="IPR023509">
    <property type="entry name" value="DTD-like_sf"/>
</dbReference>
<reference evidence="3 4" key="1">
    <citation type="journal article" date="2019" name="Int. J. Syst. Evol. Microbiol.">
        <title>The Global Catalogue of Microorganisms (GCM) 10K type strain sequencing project: providing services to taxonomists for standard genome sequencing and annotation.</title>
        <authorList>
            <consortium name="The Broad Institute Genomics Platform"/>
            <consortium name="The Broad Institute Genome Sequencing Center for Infectious Disease"/>
            <person name="Wu L."/>
            <person name="Ma J."/>
        </authorList>
    </citation>
    <scope>NUCLEOTIDE SEQUENCE [LARGE SCALE GENOMIC DNA]</scope>
    <source>
        <strain evidence="3 4">JCM 4542</strain>
    </source>
</reference>
<dbReference type="EC" id="3.1.1.96" evidence="2"/>
<evidence type="ECO:0000256" key="2">
    <source>
        <dbReference type="HAMAP-Rule" id="MF_00518"/>
    </source>
</evidence>
<comment type="similarity">
    <text evidence="1 2">Belongs to the DTD family.</text>
</comment>
<gene>
    <name evidence="2" type="primary">dtd</name>
    <name evidence="3" type="ORF">GCM10010315_00450</name>
</gene>
<comment type="domain">
    <text evidence="2">A Gly-cisPro motif from one monomer fits into the active site of the other monomer to allow specific chiral rejection of L-amino acids.</text>
</comment>
<accession>A0ABN3THP8</accession>
<dbReference type="PANTHER" id="PTHR10472">
    <property type="entry name" value="D-TYROSYL-TRNA TYR DEACYLASE"/>
    <property type="match status" value="1"/>
</dbReference>
<dbReference type="Gene3D" id="3.50.80.10">
    <property type="entry name" value="D-tyrosyl-tRNA(Tyr) deacylase"/>
    <property type="match status" value="1"/>
</dbReference>
<comment type="catalytic activity">
    <reaction evidence="2">
        <text>glycyl-tRNA(Ala) + H2O = tRNA(Ala) + glycine + H(+)</text>
        <dbReference type="Rhea" id="RHEA:53744"/>
        <dbReference type="Rhea" id="RHEA-COMP:9657"/>
        <dbReference type="Rhea" id="RHEA-COMP:13640"/>
        <dbReference type="ChEBI" id="CHEBI:15377"/>
        <dbReference type="ChEBI" id="CHEBI:15378"/>
        <dbReference type="ChEBI" id="CHEBI:57305"/>
        <dbReference type="ChEBI" id="CHEBI:78442"/>
        <dbReference type="ChEBI" id="CHEBI:78522"/>
    </reaction>
</comment>